<dbReference type="EMBL" id="JAFJYH010000281">
    <property type="protein sequence ID" value="KAG4414106.1"/>
    <property type="molecule type" value="Genomic_DNA"/>
</dbReference>
<dbReference type="OrthoDB" id="4505928at2759"/>
<evidence type="ECO:0000313" key="2">
    <source>
        <dbReference type="EMBL" id="KAG4414106.1"/>
    </source>
</evidence>
<dbReference type="CDD" id="cd14688">
    <property type="entry name" value="bZIP_YAP"/>
    <property type="match status" value="1"/>
</dbReference>
<evidence type="ECO:0000313" key="3">
    <source>
        <dbReference type="Proteomes" id="UP000664132"/>
    </source>
</evidence>
<gene>
    <name evidence="2" type="ORF">IFR04_012758</name>
</gene>
<dbReference type="PANTHER" id="PTHR42070">
    <property type="entry name" value="FILAMENT ASSOCIATED PROTEIN, PUTATIVE (AFU_ORTHOLOGUE AFUA_8G06630)-RELATED"/>
    <property type="match status" value="1"/>
</dbReference>
<dbReference type="AlphaFoldDB" id="A0A8H7T6X7"/>
<evidence type="ECO:0008006" key="4">
    <source>
        <dbReference type="Google" id="ProtNLM"/>
    </source>
</evidence>
<sequence length="282" mass="30953">MPAKKDSPSATRIRDNQRRSRSRRAGVILELQQRVREFELKGVAASVEMQQAAREVMRENMMLRTLLAQHNIPQDVVDSHLKSSMGNGVQETLRTTTDITTVGQVALRQPSGAAILAHASPTKVPINANNIRPYNVGDGSVFSHHVSLRAASGTVEELSDPIEHDINFLHSNIPASFTMTEPNGHALGSDKSDDDTFTPDTSDYSLCPNDDECFCAPTMDHEHDHASPATEMSCETAAAILADLRRDADMDIIRTWLGCSQVGFNEPAECMVKISTVLQIME</sequence>
<name>A0A8H7T6X7_9HELO</name>
<dbReference type="Proteomes" id="UP000664132">
    <property type="component" value="Unassembled WGS sequence"/>
</dbReference>
<proteinExistence type="predicted"/>
<feature type="compositionally biased region" description="Basic and acidic residues" evidence="1">
    <location>
        <begin position="1"/>
        <end position="18"/>
    </location>
</feature>
<keyword evidence="3" id="KW-1185">Reference proteome</keyword>
<feature type="region of interest" description="Disordered" evidence="1">
    <location>
        <begin position="1"/>
        <end position="22"/>
    </location>
</feature>
<dbReference type="PANTHER" id="PTHR42070:SF1">
    <property type="entry name" value="FILAMENT ASSOCIATED PROTEIN, PUTATIVE (AFU_ORTHOLOGUE AFUA_8G06630)-RELATED"/>
    <property type="match status" value="1"/>
</dbReference>
<accession>A0A8H7T6X7</accession>
<comment type="caution">
    <text evidence="2">The sequence shown here is derived from an EMBL/GenBank/DDBJ whole genome shotgun (WGS) entry which is preliminary data.</text>
</comment>
<evidence type="ECO:0000256" key="1">
    <source>
        <dbReference type="SAM" id="MobiDB-lite"/>
    </source>
</evidence>
<reference evidence="2" key="1">
    <citation type="submission" date="2021-02" db="EMBL/GenBank/DDBJ databases">
        <title>Genome sequence Cadophora malorum strain M34.</title>
        <authorList>
            <person name="Stefanovic E."/>
            <person name="Vu D."/>
            <person name="Scully C."/>
            <person name="Dijksterhuis J."/>
            <person name="Roader J."/>
            <person name="Houbraken J."/>
        </authorList>
    </citation>
    <scope>NUCLEOTIDE SEQUENCE</scope>
    <source>
        <strain evidence="2">M34</strain>
    </source>
</reference>
<organism evidence="2 3">
    <name type="scientific">Cadophora malorum</name>
    <dbReference type="NCBI Taxonomy" id="108018"/>
    <lineage>
        <taxon>Eukaryota</taxon>
        <taxon>Fungi</taxon>
        <taxon>Dikarya</taxon>
        <taxon>Ascomycota</taxon>
        <taxon>Pezizomycotina</taxon>
        <taxon>Leotiomycetes</taxon>
        <taxon>Helotiales</taxon>
        <taxon>Ploettnerulaceae</taxon>
        <taxon>Cadophora</taxon>
    </lineage>
</organism>
<protein>
    <recommendedName>
        <fullName evidence="4">BZIP domain-containing protein</fullName>
    </recommendedName>
</protein>